<protein>
    <submittedName>
        <fullName evidence="1">Uncharacterized protein</fullName>
    </submittedName>
</protein>
<sequence>MLCHSNGIFLHLGLSHFKPVPCDFRIFLINEKASTTSYRTFCHGDVFLMTKADLEEYNSACDDEAIGKELQIAPKIKARRKTATVSCLIACLKVSGVCVPVAGQMLLARAC</sequence>
<evidence type="ECO:0000313" key="1">
    <source>
        <dbReference type="EMBL" id="OAY53852.1"/>
    </source>
</evidence>
<accession>A0A2C9W420</accession>
<dbReference type="Gramene" id="Manes.03G028800.11.v8.1">
    <property type="protein sequence ID" value="Manes.03G028800.11.v8.1.CDS"/>
    <property type="gene ID" value="Manes.03G028800.v8.1"/>
</dbReference>
<dbReference type="EMBL" id="CM004389">
    <property type="protein sequence ID" value="OAY53852.1"/>
    <property type="molecule type" value="Genomic_DNA"/>
</dbReference>
<reference evidence="2" key="1">
    <citation type="journal article" date="2016" name="Nat. Biotechnol.">
        <title>Sequencing wild and cultivated cassava and related species reveals extensive interspecific hybridization and genetic diversity.</title>
        <authorList>
            <person name="Bredeson J.V."/>
            <person name="Lyons J.B."/>
            <person name="Prochnik S.E."/>
            <person name="Wu G.A."/>
            <person name="Ha C.M."/>
            <person name="Edsinger-Gonzales E."/>
            <person name="Grimwood J."/>
            <person name="Schmutz J."/>
            <person name="Rabbi I.Y."/>
            <person name="Egesi C."/>
            <person name="Nauluvula P."/>
            <person name="Lebot V."/>
            <person name="Ndunguru J."/>
            <person name="Mkamilo G."/>
            <person name="Bart R.S."/>
            <person name="Setter T.L."/>
            <person name="Gleadow R.M."/>
            <person name="Kulakow P."/>
            <person name="Ferguson M.E."/>
            <person name="Rounsley S."/>
            <person name="Rokhsar D.S."/>
        </authorList>
    </citation>
    <scope>NUCLEOTIDE SEQUENCE [LARGE SCALE GENOMIC DNA]</scope>
    <source>
        <strain evidence="2">cv. AM560-2</strain>
    </source>
</reference>
<gene>
    <name evidence="1" type="ORF">MANES_03G028800v8</name>
</gene>
<evidence type="ECO:0000313" key="2">
    <source>
        <dbReference type="Proteomes" id="UP000091857"/>
    </source>
</evidence>
<dbReference type="Gramene" id="Manes.03G028800.4.v8.1">
    <property type="protein sequence ID" value="Manes.03G028800.4.v8.1.CDS"/>
    <property type="gene ID" value="Manes.03G028800.v8.1"/>
</dbReference>
<comment type="caution">
    <text evidence="1">The sequence shown here is derived from an EMBL/GenBank/DDBJ whole genome shotgun (WGS) entry which is preliminary data.</text>
</comment>
<keyword evidence="2" id="KW-1185">Reference proteome</keyword>
<dbReference type="AlphaFoldDB" id="A0A2C9W420"/>
<dbReference type="STRING" id="3983.A0A2C9W420"/>
<proteinExistence type="predicted"/>
<name>A0A2C9W420_MANES</name>
<organism evidence="1 2">
    <name type="scientific">Manihot esculenta</name>
    <name type="common">Cassava</name>
    <name type="synonym">Jatropha manihot</name>
    <dbReference type="NCBI Taxonomy" id="3983"/>
    <lineage>
        <taxon>Eukaryota</taxon>
        <taxon>Viridiplantae</taxon>
        <taxon>Streptophyta</taxon>
        <taxon>Embryophyta</taxon>
        <taxon>Tracheophyta</taxon>
        <taxon>Spermatophyta</taxon>
        <taxon>Magnoliopsida</taxon>
        <taxon>eudicotyledons</taxon>
        <taxon>Gunneridae</taxon>
        <taxon>Pentapetalae</taxon>
        <taxon>rosids</taxon>
        <taxon>fabids</taxon>
        <taxon>Malpighiales</taxon>
        <taxon>Euphorbiaceae</taxon>
        <taxon>Crotonoideae</taxon>
        <taxon>Manihoteae</taxon>
        <taxon>Manihot</taxon>
    </lineage>
</organism>
<dbReference type="Gramene" id="Manes.03G028800.9.v8.1">
    <property type="protein sequence ID" value="Manes.03G028800.9.v8.1.CDS"/>
    <property type="gene ID" value="Manes.03G028800.v8.1"/>
</dbReference>
<dbReference type="Gramene" id="Manes.03G028800.10.v8.1">
    <property type="protein sequence ID" value="Manes.03G028800.10.v8.1.CDS"/>
    <property type="gene ID" value="Manes.03G028800.v8.1"/>
</dbReference>
<dbReference type="Proteomes" id="UP000091857">
    <property type="component" value="Chromosome 3"/>
</dbReference>